<gene>
    <name evidence="1" type="ORF">METZ01_LOCUS33885</name>
</gene>
<reference evidence="1" key="1">
    <citation type="submission" date="2018-05" db="EMBL/GenBank/DDBJ databases">
        <authorList>
            <person name="Lanie J.A."/>
            <person name="Ng W.-L."/>
            <person name="Kazmierczak K.M."/>
            <person name="Andrzejewski T.M."/>
            <person name="Davidsen T.M."/>
            <person name="Wayne K.J."/>
            <person name="Tettelin H."/>
            <person name="Glass J.I."/>
            <person name="Rusch D."/>
            <person name="Podicherti R."/>
            <person name="Tsui H.-C.T."/>
            <person name="Winkler M.E."/>
        </authorList>
    </citation>
    <scope>NUCLEOTIDE SEQUENCE</scope>
</reference>
<evidence type="ECO:0008006" key="2">
    <source>
        <dbReference type="Google" id="ProtNLM"/>
    </source>
</evidence>
<proteinExistence type="predicted"/>
<protein>
    <recommendedName>
        <fullName evidence="2">SMP-30/Gluconolactonase/LRE-like region domain-containing protein</fullName>
    </recommendedName>
</protein>
<dbReference type="SUPFAM" id="SSF50974">
    <property type="entry name" value="Nitrous oxide reductase, N-terminal domain"/>
    <property type="match status" value="1"/>
</dbReference>
<dbReference type="AlphaFoldDB" id="A0A381QNU2"/>
<evidence type="ECO:0000313" key="1">
    <source>
        <dbReference type="EMBL" id="SUZ81031.1"/>
    </source>
</evidence>
<dbReference type="InterPro" id="IPR015943">
    <property type="entry name" value="WD40/YVTN_repeat-like_dom_sf"/>
</dbReference>
<dbReference type="InterPro" id="IPR011045">
    <property type="entry name" value="N2O_reductase_N"/>
</dbReference>
<sequence length="139" mass="14564">VVPAIPQAQGTYTFYVAAESDDVVEKIAFGPGGLSLIKSIEVGSWPTEIEGPHGLGISPNGEFWYLSLAHGQPGPHGNIVKYSTEDDAWLGEVAVGMFPATLAVSPSIGLLYVANFNLHGLPEPSSISVVDPESMTEVG</sequence>
<dbReference type="Gene3D" id="2.130.10.10">
    <property type="entry name" value="YVTN repeat-like/Quinoprotein amine dehydrogenase"/>
    <property type="match status" value="1"/>
</dbReference>
<feature type="non-terminal residue" evidence="1">
    <location>
        <position position="139"/>
    </location>
</feature>
<feature type="non-terminal residue" evidence="1">
    <location>
        <position position="1"/>
    </location>
</feature>
<organism evidence="1">
    <name type="scientific">marine metagenome</name>
    <dbReference type="NCBI Taxonomy" id="408172"/>
    <lineage>
        <taxon>unclassified sequences</taxon>
        <taxon>metagenomes</taxon>
        <taxon>ecological metagenomes</taxon>
    </lineage>
</organism>
<accession>A0A381QNU2</accession>
<dbReference type="EMBL" id="UINC01001451">
    <property type="protein sequence ID" value="SUZ81031.1"/>
    <property type="molecule type" value="Genomic_DNA"/>
</dbReference>
<name>A0A381QNU2_9ZZZZ</name>